<keyword evidence="6 7" id="KW-0472">Membrane</keyword>
<evidence type="ECO:0000256" key="4">
    <source>
        <dbReference type="ARBA" id="ARBA00022692"/>
    </source>
</evidence>
<feature type="transmembrane region" description="Helical" evidence="7">
    <location>
        <begin position="91"/>
        <end position="114"/>
    </location>
</feature>
<dbReference type="GO" id="GO:0055085">
    <property type="term" value="P:transmembrane transport"/>
    <property type="evidence" value="ECO:0007669"/>
    <property type="project" value="InterPro"/>
</dbReference>
<comment type="subcellular location">
    <subcellularLocation>
        <location evidence="1 7">Cell membrane</location>
        <topology evidence="1 7">Multi-pass membrane protein</topology>
    </subcellularLocation>
</comment>
<keyword evidence="3" id="KW-1003">Cell membrane</keyword>
<evidence type="ECO:0000256" key="2">
    <source>
        <dbReference type="ARBA" id="ARBA00022448"/>
    </source>
</evidence>
<dbReference type="EMBL" id="CP034412">
    <property type="protein sequence ID" value="QCY48160.1"/>
    <property type="molecule type" value="Genomic_DNA"/>
</dbReference>
<feature type="transmembrane region" description="Helical" evidence="7">
    <location>
        <begin position="153"/>
        <end position="174"/>
    </location>
</feature>
<dbReference type="PANTHER" id="PTHR30151:SF0">
    <property type="entry name" value="ABC TRANSPORTER PERMEASE PROTEIN MJ0413-RELATED"/>
    <property type="match status" value="1"/>
</dbReference>
<dbReference type="RefSeq" id="WP_246049894.1">
    <property type="nucleotide sequence ID" value="NZ_BAAAGL010000015.1"/>
</dbReference>
<comment type="similarity">
    <text evidence="7">Belongs to the binding-protein-dependent transport system permease family.</text>
</comment>
<dbReference type="InterPro" id="IPR035906">
    <property type="entry name" value="MetI-like_sf"/>
</dbReference>
<dbReference type="SUPFAM" id="SSF161098">
    <property type="entry name" value="MetI-like"/>
    <property type="match status" value="1"/>
</dbReference>
<evidence type="ECO:0000256" key="6">
    <source>
        <dbReference type="ARBA" id="ARBA00023136"/>
    </source>
</evidence>
<keyword evidence="11" id="KW-1185">Reference proteome</keyword>
<dbReference type="GO" id="GO:0005886">
    <property type="term" value="C:plasma membrane"/>
    <property type="evidence" value="ECO:0007669"/>
    <property type="project" value="UniProtKB-SubCell"/>
</dbReference>
<evidence type="ECO:0000256" key="8">
    <source>
        <dbReference type="SAM" id="MobiDB-lite"/>
    </source>
</evidence>
<protein>
    <submittedName>
        <fullName evidence="10">Sulfatase</fullName>
    </submittedName>
</protein>
<keyword evidence="2 7" id="KW-0813">Transport</keyword>
<dbReference type="CDD" id="cd06261">
    <property type="entry name" value="TM_PBP2"/>
    <property type="match status" value="1"/>
</dbReference>
<proteinExistence type="inferred from homology"/>
<accession>A0A5B7WXZ1</accession>
<dbReference type="InterPro" id="IPR000515">
    <property type="entry name" value="MetI-like"/>
</dbReference>
<feature type="domain" description="ABC transmembrane type-1" evidence="9">
    <location>
        <begin position="89"/>
        <end position="269"/>
    </location>
</feature>
<dbReference type="KEGG" id="gcr:GcLGCM259_2453"/>
<feature type="compositionally biased region" description="Polar residues" evidence="8">
    <location>
        <begin position="1"/>
        <end position="12"/>
    </location>
</feature>
<dbReference type="Gene3D" id="1.10.3720.10">
    <property type="entry name" value="MetI-like"/>
    <property type="match status" value="1"/>
</dbReference>
<evidence type="ECO:0000256" key="5">
    <source>
        <dbReference type="ARBA" id="ARBA00022989"/>
    </source>
</evidence>
<reference evidence="10 11" key="1">
    <citation type="submission" date="2018-12" db="EMBL/GenBank/DDBJ databases">
        <title>Complete Genome Sequence of Glutamicibacter creatinolyticus strain LGCM259,isolated from an abscess of a 12-year-old mare in Italy.</title>
        <authorList>
            <person name="Santos R.G."/>
            <person name="Silva A.L."/>
            <person name="Seyffert N."/>
            <person name="Castro T.L.P."/>
            <person name="Attili A.R."/>
            <person name="Rifici C."/>
            <person name="Mazzullo G."/>
            <person name="Brenig B."/>
            <person name="Venanzi F."/>
            <person name="Azevedo V."/>
        </authorList>
    </citation>
    <scope>NUCLEOTIDE SEQUENCE [LARGE SCALE GENOMIC DNA]</scope>
    <source>
        <strain evidence="10 11">LGCM 259</strain>
    </source>
</reference>
<evidence type="ECO:0000313" key="10">
    <source>
        <dbReference type="EMBL" id="QCY48160.1"/>
    </source>
</evidence>
<organism evidence="10 11">
    <name type="scientific">Glutamicibacter creatinolyticus</name>
    <dbReference type="NCBI Taxonomy" id="162496"/>
    <lineage>
        <taxon>Bacteria</taxon>
        <taxon>Bacillati</taxon>
        <taxon>Actinomycetota</taxon>
        <taxon>Actinomycetes</taxon>
        <taxon>Micrococcales</taxon>
        <taxon>Micrococcaceae</taxon>
        <taxon>Glutamicibacter</taxon>
    </lineage>
</organism>
<keyword evidence="4 7" id="KW-0812">Transmembrane</keyword>
<feature type="transmembrane region" description="Helical" evidence="7">
    <location>
        <begin position="252"/>
        <end position="272"/>
    </location>
</feature>
<keyword evidence="5 7" id="KW-1133">Transmembrane helix</keyword>
<dbReference type="PANTHER" id="PTHR30151">
    <property type="entry name" value="ALKANE SULFONATE ABC TRANSPORTER-RELATED, MEMBRANE SUBUNIT"/>
    <property type="match status" value="1"/>
</dbReference>
<evidence type="ECO:0000256" key="3">
    <source>
        <dbReference type="ARBA" id="ARBA00022475"/>
    </source>
</evidence>
<evidence type="ECO:0000259" key="9">
    <source>
        <dbReference type="PROSITE" id="PS50928"/>
    </source>
</evidence>
<sequence>MTPSSSVQTSPRMSGRRATPARRTTARTANTLETPATKAALGALGALLLLGLWQATAAAGIFGTGLPTVSATLGELTQLLASSEFWSETAITIWLALLGLVLSIVAGVILGLLIGSLSTVRYATLAVVEFLKPIPPIVVLPLCVMIWGPTSQMALVLVLIGTVLSTTIQVIAGVNDTDPVATNTARSFGMGPAERLWRITLPSASPYIGTSVRIGAPSALIIVVVAGLLGGAPGLGSSIYGAQAAGDFPRVYALVLVLGVLGLLAQNGAVLIERKVLHWHPAFREEAK</sequence>
<name>A0A5B7WXZ1_9MICC</name>
<evidence type="ECO:0000313" key="11">
    <source>
        <dbReference type="Proteomes" id="UP000307000"/>
    </source>
</evidence>
<feature type="transmembrane region" description="Helical" evidence="7">
    <location>
        <begin position="219"/>
        <end position="240"/>
    </location>
</feature>
<evidence type="ECO:0000256" key="1">
    <source>
        <dbReference type="ARBA" id="ARBA00004651"/>
    </source>
</evidence>
<dbReference type="PROSITE" id="PS50928">
    <property type="entry name" value="ABC_TM1"/>
    <property type="match status" value="1"/>
</dbReference>
<gene>
    <name evidence="10" type="ORF">GcLGCM259_2453</name>
</gene>
<dbReference type="Proteomes" id="UP000307000">
    <property type="component" value="Chromosome"/>
</dbReference>
<feature type="region of interest" description="Disordered" evidence="8">
    <location>
        <begin position="1"/>
        <end position="25"/>
    </location>
</feature>
<feature type="transmembrane region" description="Helical" evidence="7">
    <location>
        <begin position="126"/>
        <end position="147"/>
    </location>
</feature>
<evidence type="ECO:0000256" key="7">
    <source>
        <dbReference type="RuleBase" id="RU363032"/>
    </source>
</evidence>
<dbReference type="AlphaFoldDB" id="A0A5B7WXZ1"/>
<dbReference type="Pfam" id="PF00528">
    <property type="entry name" value="BPD_transp_1"/>
    <property type="match status" value="1"/>
</dbReference>
<feature type="compositionally biased region" description="Low complexity" evidence="8">
    <location>
        <begin position="16"/>
        <end position="25"/>
    </location>
</feature>